<comment type="caution">
    <text evidence="1">The sequence shown here is derived from an EMBL/GenBank/DDBJ whole genome shotgun (WGS) entry which is preliminary data.</text>
</comment>
<dbReference type="Proteomes" id="UP000324800">
    <property type="component" value="Unassembled WGS sequence"/>
</dbReference>
<sequence length="116" mass="12998">MDGSIPHTDLGFNQYGFAPIPLQDGSGAYNGGTMMKGTGMYTFPNQIGIMNENIPPSIKQRKNKKQQQKAKFKNDQIAQNDLQLNSSEQQDLSSLPIEEQLAKQDLFKTEICQPFM</sequence>
<proteinExistence type="predicted"/>
<reference evidence="1 2" key="1">
    <citation type="submission" date="2019-03" db="EMBL/GenBank/DDBJ databases">
        <title>Single cell metagenomics reveals metabolic interactions within the superorganism composed of flagellate Streblomastix strix and complex community of Bacteroidetes bacteria on its surface.</title>
        <authorList>
            <person name="Treitli S.C."/>
            <person name="Kolisko M."/>
            <person name="Husnik F."/>
            <person name="Keeling P."/>
            <person name="Hampl V."/>
        </authorList>
    </citation>
    <scope>NUCLEOTIDE SEQUENCE [LARGE SCALE GENOMIC DNA]</scope>
    <source>
        <strain evidence="1">ST1C</strain>
    </source>
</reference>
<protein>
    <submittedName>
        <fullName evidence="1">Uncharacterized protein</fullName>
    </submittedName>
</protein>
<evidence type="ECO:0000313" key="1">
    <source>
        <dbReference type="EMBL" id="KAA6361147.1"/>
    </source>
</evidence>
<gene>
    <name evidence="1" type="ORF">EZS28_043326</name>
</gene>
<accession>A0A5J4TSD7</accession>
<dbReference type="EMBL" id="SNRW01025956">
    <property type="protein sequence ID" value="KAA6361147.1"/>
    <property type="molecule type" value="Genomic_DNA"/>
</dbReference>
<name>A0A5J4TSD7_9EUKA</name>
<organism evidence="1 2">
    <name type="scientific">Streblomastix strix</name>
    <dbReference type="NCBI Taxonomy" id="222440"/>
    <lineage>
        <taxon>Eukaryota</taxon>
        <taxon>Metamonada</taxon>
        <taxon>Preaxostyla</taxon>
        <taxon>Oxymonadida</taxon>
        <taxon>Streblomastigidae</taxon>
        <taxon>Streblomastix</taxon>
    </lineage>
</organism>
<feature type="non-terminal residue" evidence="1">
    <location>
        <position position="116"/>
    </location>
</feature>
<dbReference type="AlphaFoldDB" id="A0A5J4TSD7"/>
<evidence type="ECO:0000313" key="2">
    <source>
        <dbReference type="Proteomes" id="UP000324800"/>
    </source>
</evidence>